<proteinExistence type="predicted"/>
<organism evidence="2 3">
    <name type="scientific">Helicobacter cinaedi CCUG 18818 = ATCC BAA-847</name>
    <dbReference type="NCBI Taxonomy" id="537971"/>
    <lineage>
        <taxon>Bacteria</taxon>
        <taxon>Pseudomonadati</taxon>
        <taxon>Campylobacterota</taxon>
        <taxon>Epsilonproteobacteria</taxon>
        <taxon>Campylobacterales</taxon>
        <taxon>Helicobacteraceae</taxon>
        <taxon>Helicobacter</taxon>
    </lineage>
</organism>
<feature type="compositionally biased region" description="Polar residues" evidence="1">
    <location>
        <begin position="1"/>
        <end position="18"/>
    </location>
</feature>
<sequence>MPTSQNTNPTQNVNSGETNRPKVNLATLLDSNKIIPHYESIRERILTGGGIY</sequence>
<dbReference type="KEGG" id="hcb:HCBAA847_0843"/>
<protein>
    <submittedName>
        <fullName evidence="2">Uncharacterized protein</fullName>
    </submittedName>
</protein>
<dbReference type="Proteomes" id="UP000006036">
    <property type="component" value="Chromosome 1"/>
</dbReference>
<dbReference type="AlphaFoldDB" id="A0AAI8QFY1"/>
<accession>A0AAI8QFY1</accession>
<name>A0AAI8QFY1_9HELI</name>
<evidence type="ECO:0000313" key="2">
    <source>
        <dbReference type="EMBL" id="BAM32081.1"/>
    </source>
</evidence>
<reference evidence="2 3" key="1">
    <citation type="journal article" date="2012" name="J. Bacteriol.">
        <title>Complete Genome Sequence of Helicobacter cinaedi Type Strain ATCC BAA-847.</title>
        <authorList>
            <person name="Miyoshi-Akiyama T."/>
            <person name="Takeshita N."/>
            <person name="Ohmagari N."/>
            <person name="Kirikae T."/>
        </authorList>
    </citation>
    <scope>NUCLEOTIDE SEQUENCE [LARGE SCALE GENOMIC DNA]</scope>
    <source>
        <strain evidence="2 3">ATCC BAA-847</strain>
    </source>
</reference>
<evidence type="ECO:0000313" key="3">
    <source>
        <dbReference type="Proteomes" id="UP000006036"/>
    </source>
</evidence>
<dbReference type="EMBL" id="AP012492">
    <property type="protein sequence ID" value="BAM32081.1"/>
    <property type="molecule type" value="Genomic_DNA"/>
</dbReference>
<dbReference type="RefSeq" id="WP_015453411.1">
    <property type="nucleotide sequence ID" value="NC_020555.1"/>
</dbReference>
<evidence type="ECO:0000256" key="1">
    <source>
        <dbReference type="SAM" id="MobiDB-lite"/>
    </source>
</evidence>
<gene>
    <name evidence="2" type="ORF">HCBAA847_0843</name>
</gene>
<feature type="region of interest" description="Disordered" evidence="1">
    <location>
        <begin position="1"/>
        <end position="23"/>
    </location>
</feature>